<dbReference type="HOGENOM" id="CLU_3293514_0_0_9"/>
<name>F8FLZ3_PAEMK</name>
<dbReference type="Proteomes" id="UP000006620">
    <property type="component" value="Chromosome"/>
</dbReference>
<gene>
    <name evidence="1" type="ordered locus">KNP414_07109</name>
</gene>
<sequence length="40" mass="4627">MNTIGTKNNPTYPEATEKVRLKKAQPFKKIEEAVLFLTYN</sequence>
<proteinExistence type="predicted"/>
<dbReference type="AlphaFoldDB" id="F8FLZ3"/>
<reference evidence="1 2" key="2">
    <citation type="journal article" date="2013" name="Genome Announc.">
        <title>Genome Sequence of Growth-Improving Paenibacillus mucilaginosus Strain KNP414.</title>
        <authorList>
            <person name="Lu J.J."/>
            <person name="Wang J.F."/>
            <person name="Hu X.F."/>
        </authorList>
    </citation>
    <scope>NUCLEOTIDE SEQUENCE [LARGE SCALE GENOMIC DNA]</scope>
    <source>
        <strain evidence="1 2">KNP414</strain>
    </source>
</reference>
<evidence type="ECO:0000313" key="1">
    <source>
        <dbReference type="EMBL" id="AEI45619.1"/>
    </source>
</evidence>
<organism evidence="1 2">
    <name type="scientific">Paenibacillus mucilaginosus (strain KNP414)</name>
    <dbReference type="NCBI Taxonomy" id="1036673"/>
    <lineage>
        <taxon>Bacteria</taxon>
        <taxon>Bacillati</taxon>
        <taxon>Bacillota</taxon>
        <taxon>Bacilli</taxon>
        <taxon>Bacillales</taxon>
        <taxon>Paenibacillaceae</taxon>
        <taxon>Paenibacillus</taxon>
    </lineage>
</organism>
<dbReference type="EMBL" id="CP002869">
    <property type="protein sequence ID" value="AEI45619.1"/>
    <property type="molecule type" value="Genomic_DNA"/>
</dbReference>
<reference evidence="2" key="1">
    <citation type="submission" date="2011-06" db="EMBL/GenBank/DDBJ databases">
        <title>Complete genome sequence of Paenibacillus mucilaginosus KNP414.</title>
        <authorList>
            <person name="Wang J."/>
            <person name="Hu S."/>
            <person name="Hu X."/>
            <person name="Zhang B."/>
            <person name="Dong D."/>
            <person name="Zhang S."/>
            <person name="Zhao K."/>
            <person name="Wu D."/>
        </authorList>
    </citation>
    <scope>NUCLEOTIDE SEQUENCE [LARGE SCALE GENOMIC DNA]</scope>
    <source>
        <strain evidence="2">KNP414</strain>
    </source>
</reference>
<evidence type="ECO:0000313" key="2">
    <source>
        <dbReference type="Proteomes" id="UP000006620"/>
    </source>
</evidence>
<accession>F8FLZ3</accession>
<dbReference type="KEGG" id="pms:KNP414_07109"/>
<protein>
    <submittedName>
        <fullName evidence="1">Uncharacterized protein</fullName>
    </submittedName>
</protein>